<feature type="domain" description="PWWP" evidence="2">
    <location>
        <begin position="7"/>
        <end position="75"/>
    </location>
</feature>
<dbReference type="Proteomes" id="UP000186922">
    <property type="component" value="Unassembled WGS sequence"/>
</dbReference>
<protein>
    <recommendedName>
        <fullName evidence="2">PWWP domain-containing protein</fullName>
    </recommendedName>
</protein>
<feature type="region of interest" description="Disordered" evidence="1">
    <location>
        <begin position="119"/>
        <end position="293"/>
    </location>
</feature>
<reference evidence="3 4" key="1">
    <citation type="journal article" date="2016" name="Nat. Commun.">
        <title>Extremotolerant tardigrade genome and improved radiotolerance of human cultured cells by tardigrade-unique protein.</title>
        <authorList>
            <person name="Hashimoto T."/>
            <person name="Horikawa D.D."/>
            <person name="Saito Y."/>
            <person name="Kuwahara H."/>
            <person name="Kozuka-Hata H."/>
            <person name="Shin-I T."/>
            <person name="Minakuchi Y."/>
            <person name="Ohishi K."/>
            <person name="Motoyama A."/>
            <person name="Aizu T."/>
            <person name="Enomoto A."/>
            <person name="Kondo K."/>
            <person name="Tanaka S."/>
            <person name="Hara Y."/>
            <person name="Koshikawa S."/>
            <person name="Sagara H."/>
            <person name="Miura T."/>
            <person name="Yokobori S."/>
            <person name="Miyagawa K."/>
            <person name="Suzuki Y."/>
            <person name="Kubo T."/>
            <person name="Oyama M."/>
            <person name="Kohara Y."/>
            <person name="Fujiyama A."/>
            <person name="Arakawa K."/>
            <person name="Katayama T."/>
            <person name="Toyoda A."/>
            <person name="Kunieda T."/>
        </authorList>
    </citation>
    <scope>NUCLEOTIDE SEQUENCE [LARGE SCALE GENOMIC DNA]</scope>
    <source>
        <strain evidence="3 4">YOKOZUNA-1</strain>
    </source>
</reference>
<keyword evidence="4" id="KW-1185">Reference proteome</keyword>
<evidence type="ECO:0000313" key="3">
    <source>
        <dbReference type="EMBL" id="GAV07128.1"/>
    </source>
</evidence>
<evidence type="ECO:0000313" key="4">
    <source>
        <dbReference type="Proteomes" id="UP000186922"/>
    </source>
</evidence>
<dbReference type="Pfam" id="PF03446">
    <property type="entry name" value="NAD_binding_2"/>
    <property type="match status" value="1"/>
</dbReference>
<organism evidence="3 4">
    <name type="scientific">Ramazzottius varieornatus</name>
    <name type="common">Water bear</name>
    <name type="synonym">Tardigrade</name>
    <dbReference type="NCBI Taxonomy" id="947166"/>
    <lineage>
        <taxon>Eukaryota</taxon>
        <taxon>Metazoa</taxon>
        <taxon>Ecdysozoa</taxon>
        <taxon>Tardigrada</taxon>
        <taxon>Eutardigrada</taxon>
        <taxon>Parachela</taxon>
        <taxon>Hypsibioidea</taxon>
        <taxon>Ramazzottiidae</taxon>
        <taxon>Ramazzottius</taxon>
    </lineage>
</organism>
<dbReference type="GO" id="GO:0050661">
    <property type="term" value="F:NADP binding"/>
    <property type="evidence" value="ECO:0007669"/>
    <property type="project" value="InterPro"/>
</dbReference>
<evidence type="ECO:0000256" key="1">
    <source>
        <dbReference type="SAM" id="MobiDB-lite"/>
    </source>
</evidence>
<dbReference type="InterPro" id="IPR006115">
    <property type="entry name" value="6PGDH_NADP-bd"/>
</dbReference>
<dbReference type="EMBL" id="BDGG01000014">
    <property type="protein sequence ID" value="GAV07128.1"/>
    <property type="molecule type" value="Genomic_DNA"/>
</dbReference>
<feature type="compositionally biased region" description="Polar residues" evidence="1">
    <location>
        <begin position="264"/>
        <end position="276"/>
    </location>
</feature>
<dbReference type="SMART" id="SM00293">
    <property type="entry name" value="PWWP"/>
    <property type="match status" value="1"/>
</dbReference>
<dbReference type="AlphaFoldDB" id="A0A1D1W4P2"/>
<dbReference type="InterPro" id="IPR000313">
    <property type="entry name" value="PWWP_dom"/>
</dbReference>
<feature type="region of interest" description="Disordered" evidence="1">
    <location>
        <begin position="599"/>
        <end position="677"/>
    </location>
</feature>
<proteinExistence type="predicted"/>
<accession>A0A1D1W4P2</accession>
<evidence type="ECO:0000259" key="2">
    <source>
        <dbReference type="PROSITE" id="PS50812"/>
    </source>
</evidence>
<dbReference type="CDD" id="cd05162">
    <property type="entry name" value="PWWP"/>
    <property type="match status" value="1"/>
</dbReference>
<dbReference type="Gene3D" id="3.40.50.720">
    <property type="entry name" value="NAD(P)-binding Rossmann-like Domain"/>
    <property type="match status" value="1"/>
</dbReference>
<feature type="compositionally biased region" description="Polar residues" evidence="1">
    <location>
        <begin position="223"/>
        <end position="237"/>
    </location>
</feature>
<feature type="compositionally biased region" description="Low complexity" evidence="1">
    <location>
        <begin position="246"/>
        <end position="263"/>
    </location>
</feature>
<dbReference type="OrthoDB" id="21615at2759"/>
<dbReference type="Pfam" id="PF00855">
    <property type="entry name" value="PWWP"/>
    <property type="match status" value="1"/>
</dbReference>
<dbReference type="SUPFAM" id="SSF63748">
    <property type="entry name" value="Tudor/PWWP/MBT"/>
    <property type="match status" value="1"/>
</dbReference>
<sequence length="677" mass="72890">MPPPYRVGEIVWAKIKGFPSWPAIIQDPKEAVDYQGGKVPKGKKVHYFVRFFVTEDASNSVAWTAVDDIMDFGSEVQNMRLQANNKGGKTYKDLKLCIDKAEEAHQIWLEDIQKNPEKATAAVMSAGTSSTPPASIGSDKQPSSSSKSEKKQSNGSKKGNTASESEPEGKFASGTGINQPQQKITLKLPKNPTGSASKPASSNNASGKKRTAESESAADSETDGTSTPSRATNGQSASKRKVIPTAKVADNAQQKKAQAASPARTSSNQPKQQPSTADKKSSSNKSQGSTEAIDKAKKISLGLMGSFDDHRTIRIARQLLTKGVRVRIWEQSGSSASTRELQEAKAERVSDGEKLFEDSDLVFLSATSQQQVSALLSGQEHVIRKIRPAQAGKVKGVCVFSNFGEDESEELKARLSPKNLEYLECAWLGGISADKEKERSSLRLIAGGSRRLFEQTLKPLCDVLGSGPEGCTFLSEDVGVVNVVKSAVTMAHNVALAGMVEAVVFAQKHGTDLSLLQAPLTAVLADFSLMTKVRNIVQFQPTKEAQGKNPNIFRESMVAMRDAVRLASYSTKGPASVTPLASCVLDMFKTDFVTYRYERQDDEEEQSSKTGSSSVKEEMSEEGEEGKGATTSEGMSNGESSKETTKIGAEEDDGKKTTNGDEAAGEDEEEKVLKMDI</sequence>
<feature type="compositionally biased region" description="Polar residues" evidence="1">
    <location>
        <begin position="175"/>
        <end position="184"/>
    </location>
</feature>
<dbReference type="PROSITE" id="PS50812">
    <property type="entry name" value="PWWP"/>
    <property type="match status" value="1"/>
</dbReference>
<gene>
    <name evidence="3" type="primary">RvY_17004-1</name>
    <name evidence="3" type="synonym">RvY_17004.1</name>
    <name evidence="3" type="ORF">RvY_17004</name>
</gene>
<comment type="caution">
    <text evidence="3">The sequence shown here is derived from an EMBL/GenBank/DDBJ whole genome shotgun (WGS) entry which is preliminary data.</text>
</comment>
<feature type="compositionally biased region" description="Low complexity" evidence="1">
    <location>
        <begin position="194"/>
        <end position="206"/>
    </location>
</feature>
<dbReference type="Gene3D" id="2.30.30.140">
    <property type="match status" value="1"/>
</dbReference>
<feature type="compositionally biased region" description="Polar residues" evidence="1">
    <location>
        <begin position="629"/>
        <end position="639"/>
    </location>
</feature>
<feature type="compositionally biased region" description="Basic and acidic residues" evidence="1">
    <location>
        <begin position="640"/>
        <end position="659"/>
    </location>
</feature>
<dbReference type="STRING" id="947166.A0A1D1W4P2"/>
<feature type="compositionally biased region" description="Low complexity" evidence="1">
    <location>
        <begin position="135"/>
        <end position="146"/>
    </location>
</feature>
<name>A0A1D1W4P2_RAMVA</name>